<dbReference type="EMBL" id="BQNB010012344">
    <property type="protein sequence ID" value="GJT02377.1"/>
    <property type="molecule type" value="Genomic_DNA"/>
</dbReference>
<sequence>MSKNDMKNHVSTLSKSDLKDLVKTFRIPLDLHPRLPDSTFTMDRLPSDAIGVYSEFLRFSGIRIPFSTFLLSVLKYFRDICMDDGPSSLKKWKKKFFLIDRRAILDHLTWIHSYSCVLDDLPVDGYNRNDMERLRVHLIRLRETREEVLVRSGLNFDWSNKECDMVFQRNDDNSEMSFYDFMTLPSWGDAKIVEEPHHLSTPLLEHVPSHIIALATEDALIQLPTPDEVAAAQPDLRLARKSKGPSQRRLKKIASKAGSSAPELGQAKGLNEAGITNLCVELEDSIERDEGTSIRAASVLHHVLMDPLDALARSALSRDAEYDEIPKDDFCTATRSEEIELTLFPLAPGPYQISYPYEGISSPLYTKEEWDEFHASESNTLCKDIFKDPDVCRKALDWTITPTELRRTESLLPLELSNRVNVLSALLVSHGYELNSRYTNLDASRVRLQEKLDQKKGDVNMLRLEVTSLDNKLEKVQRDCDALGQENKV</sequence>
<reference evidence="2" key="1">
    <citation type="journal article" date="2022" name="Int. J. Mol. Sci.">
        <title>Draft Genome of Tanacetum Coccineum: Genomic Comparison of Closely Related Tanacetum-Family Plants.</title>
        <authorList>
            <person name="Yamashiro T."/>
            <person name="Shiraishi A."/>
            <person name="Nakayama K."/>
            <person name="Satake H."/>
        </authorList>
    </citation>
    <scope>NUCLEOTIDE SEQUENCE</scope>
</reference>
<reference evidence="2" key="2">
    <citation type="submission" date="2022-01" db="EMBL/GenBank/DDBJ databases">
        <authorList>
            <person name="Yamashiro T."/>
            <person name="Shiraishi A."/>
            <person name="Satake H."/>
            <person name="Nakayama K."/>
        </authorList>
    </citation>
    <scope>NUCLEOTIDE SEQUENCE</scope>
</reference>
<comment type="caution">
    <text evidence="2">The sequence shown here is derived from an EMBL/GenBank/DDBJ whole genome shotgun (WGS) entry which is preliminary data.</text>
</comment>
<evidence type="ECO:0000313" key="2">
    <source>
        <dbReference type="EMBL" id="GJT02377.1"/>
    </source>
</evidence>
<protein>
    <submittedName>
        <fullName evidence="2">Uncharacterized protein</fullName>
    </submittedName>
</protein>
<proteinExistence type="predicted"/>
<organism evidence="2 3">
    <name type="scientific">Tanacetum coccineum</name>
    <dbReference type="NCBI Taxonomy" id="301880"/>
    <lineage>
        <taxon>Eukaryota</taxon>
        <taxon>Viridiplantae</taxon>
        <taxon>Streptophyta</taxon>
        <taxon>Embryophyta</taxon>
        <taxon>Tracheophyta</taxon>
        <taxon>Spermatophyta</taxon>
        <taxon>Magnoliopsida</taxon>
        <taxon>eudicotyledons</taxon>
        <taxon>Gunneridae</taxon>
        <taxon>Pentapetalae</taxon>
        <taxon>asterids</taxon>
        <taxon>campanulids</taxon>
        <taxon>Asterales</taxon>
        <taxon>Asteraceae</taxon>
        <taxon>Asteroideae</taxon>
        <taxon>Anthemideae</taxon>
        <taxon>Anthemidinae</taxon>
        <taxon>Tanacetum</taxon>
    </lineage>
</organism>
<evidence type="ECO:0000313" key="3">
    <source>
        <dbReference type="Proteomes" id="UP001151760"/>
    </source>
</evidence>
<feature type="coiled-coil region" evidence="1">
    <location>
        <begin position="445"/>
        <end position="486"/>
    </location>
</feature>
<dbReference type="Proteomes" id="UP001151760">
    <property type="component" value="Unassembled WGS sequence"/>
</dbReference>
<evidence type="ECO:0000256" key="1">
    <source>
        <dbReference type="SAM" id="Coils"/>
    </source>
</evidence>
<keyword evidence="3" id="KW-1185">Reference proteome</keyword>
<gene>
    <name evidence="2" type="ORF">Tco_0823546</name>
</gene>
<accession>A0ABQ5AL80</accession>
<keyword evidence="1" id="KW-0175">Coiled coil</keyword>
<name>A0ABQ5AL80_9ASTR</name>